<dbReference type="AlphaFoldDB" id="A0A1E3WNN2"/>
<dbReference type="OrthoDB" id="6395565at2"/>
<dbReference type="InterPro" id="IPR020008">
    <property type="entry name" value="GlyGly_CTERM"/>
</dbReference>
<protein>
    <recommendedName>
        <fullName evidence="4">GlyGly-CTERM sorting domain-containing protein</fullName>
    </recommendedName>
</protein>
<gene>
    <name evidence="2" type="ORF">VSF3289_01645</name>
</gene>
<dbReference type="Proteomes" id="UP000095131">
    <property type="component" value="Unassembled WGS sequence"/>
</dbReference>
<dbReference type="PATRIC" id="fig|45658.8.peg.1647"/>
<feature type="signal peptide" evidence="1">
    <location>
        <begin position="1"/>
        <end position="23"/>
    </location>
</feature>
<dbReference type="EMBL" id="MDCJ01000002">
    <property type="protein sequence ID" value="ODS11380.1"/>
    <property type="molecule type" value="Genomic_DNA"/>
</dbReference>
<dbReference type="NCBIfam" id="TIGR03501">
    <property type="entry name" value="GlyGly_CTERM"/>
    <property type="match status" value="1"/>
</dbReference>
<name>A0A1E3WNN2_9VIBR</name>
<keyword evidence="1" id="KW-0732">Signal</keyword>
<feature type="chain" id="PRO_5009139621" description="GlyGly-CTERM sorting domain-containing protein" evidence="1">
    <location>
        <begin position="24"/>
        <end position="550"/>
    </location>
</feature>
<evidence type="ECO:0000256" key="1">
    <source>
        <dbReference type="SAM" id="SignalP"/>
    </source>
</evidence>
<dbReference type="InterPro" id="IPR022562">
    <property type="entry name" value="DUF3466"/>
</dbReference>
<sequence length="550" mass="58528">MRSNVFKISAIAATIAASFGAQAALYNVVEINESATDAYGLGGYKTEYHGTSVESATVPGGNPLGCFDNTYSCPDSKISAETRNWPAGLSYREEVPFAMDNGFDYSPYDQAEFENYCDGQLGYAICDTWAQKQSAGYAKDDGSVPNSLAFVEGSAPVSDSNAVINSIASDHKPVGNKRVGTSLRNQAFSSVDLLGLGTNPTIVATHAWKTNGTYTVGSVSREKGNDEGTWFYSKAVIWHGTTATELNFANGDGGHDISDNRLSQASIRDFTIDNNIFYGVGYNTYGDQRMDATIYSVNVADIADKNQITSTPVANARGGSDYIFTNSVVSSINDNKIAVGSAKLSKSNPANGSAANRLFYVSNIASPSATYFSGGVFSNEAGGTVGAINNFNEVVGSVDMTRGREIDGTPRAERGFIYPLNVAGTESSRSQIFQNRAWLLDDLTNGINANNEFRIIDASDINDAGIISATALKCEGGYDTTEIDSLCKGGDIGVETVVAVKMIPIADASQRSITTRDYRSNSESGSVERQGASLGWLALGLLTLLGFRRK</sequence>
<dbReference type="RefSeq" id="WP_069446658.1">
    <property type="nucleotide sequence ID" value="NZ_MDCJ01000002.1"/>
</dbReference>
<evidence type="ECO:0008006" key="4">
    <source>
        <dbReference type="Google" id="ProtNLM"/>
    </source>
</evidence>
<organism evidence="2 3">
    <name type="scientific">Vibrio scophthalmi</name>
    <dbReference type="NCBI Taxonomy" id="45658"/>
    <lineage>
        <taxon>Bacteria</taxon>
        <taxon>Pseudomonadati</taxon>
        <taxon>Pseudomonadota</taxon>
        <taxon>Gammaproteobacteria</taxon>
        <taxon>Vibrionales</taxon>
        <taxon>Vibrionaceae</taxon>
        <taxon>Vibrio</taxon>
    </lineage>
</organism>
<evidence type="ECO:0000313" key="2">
    <source>
        <dbReference type="EMBL" id="ODS11380.1"/>
    </source>
</evidence>
<comment type="caution">
    <text evidence="2">The sequence shown here is derived from an EMBL/GenBank/DDBJ whole genome shotgun (WGS) entry which is preliminary data.</text>
</comment>
<proteinExistence type="predicted"/>
<evidence type="ECO:0000313" key="3">
    <source>
        <dbReference type="Proteomes" id="UP000095131"/>
    </source>
</evidence>
<reference evidence="2 3" key="1">
    <citation type="submission" date="2016-08" db="EMBL/GenBank/DDBJ databases">
        <title>Genome sequencing of Vibrio scophthalmi strain FP3289, an isolated from Paralichthys olivaceus.</title>
        <authorList>
            <person name="Han H.-J."/>
        </authorList>
    </citation>
    <scope>NUCLEOTIDE SEQUENCE [LARGE SCALE GENOMIC DNA]</scope>
    <source>
        <strain evidence="2 3">FP3289</strain>
    </source>
</reference>
<dbReference type="Pfam" id="PF11949">
    <property type="entry name" value="DUF3466"/>
    <property type="match status" value="1"/>
</dbReference>
<accession>A0A1E3WNN2</accession>